<dbReference type="Proteomes" id="UP000311382">
    <property type="component" value="Unassembled WGS sequence"/>
</dbReference>
<evidence type="ECO:0000313" key="3">
    <source>
        <dbReference type="Proteomes" id="UP000311382"/>
    </source>
</evidence>
<sequence length="188" mass="19796">MDERHAPCLACLAALPASSHSASLVSRKGVYVRACENPNRAVCEATSQPRSVKAPRRERGRAREAETHGREEAVDPVRAHAGQDQRASRAAEGSRKAVSTHPITALPARFASRSFKTHTSPSPSAAAKSPLSGPAAPRKNAPLSPSLLFLLRALCFSTCTRTDELVLAAVHAGRGCVASGERADEGEG</sequence>
<feature type="region of interest" description="Disordered" evidence="1">
    <location>
        <begin position="43"/>
        <end position="138"/>
    </location>
</feature>
<organism evidence="2 3">
    <name type="scientific">Rhodotorula diobovata</name>
    <dbReference type="NCBI Taxonomy" id="5288"/>
    <lineage>
        <taxon>Eukaryota</taxon>
        <taxon>Fungi</taxon>
        <taxon>Dikarya</taxon>
        <taxon>Basidiomycota</taxon>
        <taxon>Pucciniomycotina</taxon>
        <taxon>Microbotryomycetes</taxon>
        <taxon>Sporidiobolales</taxon>
        <taxon>Sporidiobolaceae</taxon>
        <taxon>Rhodotorula</taxon>
    </lineage>
</organism>
<dbReference type="EMBL" id="SOZI01000074">
    <property type="protein sequence ID" value="TNY20167.1"/>
    <property type="molecule type" value="Genomic_DNA"/>
</dbReference>
<dbReference type="AlphaFoldDB" id="A0A5C5FTE2"/>
<proteinExistence type="predicted"/>
<keyword evidence="3" id="KW-1185">Reference proteome</keyword>
<feature type="compositionally biased region" description="Low complexity" evidence="1">
    <location>
        <begin position="120"/>
        <end position="138"/>
    </location>
</feature>
<protein>
    <submittedName>
        <fullName evidence="2">Uncharacterized protein</fullName>
    </submittedName>
</protein>
<reference evidence="2 3" key="1">
    <citation type="submission" date="2019-03" db="EMBL/GenBank/DDBJ databases">
        <title>Rhodosporidium diobovatum UCD-FST 08-225 genome sequencing, assembly, and annotation.</title>
        <authorList>
            <person name="Fakankun I.U."/>
            <person name="Fristensky B."/>
            <person name="Levin D.B."/>
        </authorList>
    </citation>
    <scope>NUCLEOTIDE SEQUENCE [LARGE SCALE GENOMIC DNA]</scope>
    <source>
        <strain evidence="2 3">UCD-FST 08-225</strain>
    </source>
</reference>
<comment type="caution">
    <text evidence="2">The sequence shown here is derived from an EMBL/GenBank/DDBJ whole genome shotgun (WGS) entry which is preliminary data.</text>
</comment>
<name>A0A5C5FTE2_9BASI</name>
<gene>
    <name evidence="2" type="ORF">DMC30DRAFT_267945</name>
</gene>
<evidence type="ECO:0000313" key="2">
    <source>
        <dbReference type="EMBL" id="TNY20167.1"/>
    </source>
</evidence>
<evidence type="ECO:0000256" key="1">
    <source>
        <dbReference type="SAM" id="MobiDB-lite"/>
    </source>
</evidence>
<feature type="compositionally biased region" description="Basic and acidic residues" evidence="1">
    <location>
        <begin position="55"/>
        <end position="95"/>
    </location>
</feature>
<accession>A0A5C5FTE2</accession>